<dbReference type="OrthoDB" id="910082at2"/>
<evidence type="ECO:0008006" key="3">
    <source>
        <dbReference type="Google" id="ProtNLM"/>
    </source>
</evidence>
<evidence type="ECO:0000313" key="2">
    <source>
        <dbReference type="Proteomes" id="UP000295706"/>
    </source>
</evidence>
<accession>A0A4V2X8D8</accession>
<sequence>MTYLLTVESSADGITALRSSSTIVVEAHTEKLYIVPIRIAQQVPQGNYTVWLKRTNKDGVQSIQSKELAVAGVRKLTLTPTHSSDYVKAGARITASFLAKNSGNMPEKLTLTADHASIDSGAEMTLLPGESKTIMVSKSTDAAIEATMYQVLHLSAKVDAKTHYDAYSTVRIIPIAAKENDVFFRLPVSLSLSYIGSRNRGSYQGGYQVEMYGNGSLSKENKDMLSFHMVTPGPVPFNAFTPYEQYFVTYQKGGLYAYLGDKSYTASYLTENARYGRGAELSYTFGKVILGGFYNRPRFFRDIKNEASVYAKYQLNRQTEMTISYLYKMPVTGVVGAHLPSISATTKLLKNTELQGELAYSKNGKAEGVAFRTQVQRSIEKLLFGLTFMKASTNFAGYFSNSHSGMANVAFRASKKVNMYANYRQDARNYKKDTLYGVAPYRNHFQTGLQYNYLKNSSLKFFGGFQKYEDQMPVKQYNYDEVFLKINLDQRINMFRLDMGGQVGKTNNYLSEFSGLSKQYFTNIGFAKLTTSVNFYASYAQTARYQIKDQKNINYGARLTNRFGRNANLSIFYQNNYMPEESYRDRNLFEMRYHQQILKNHELDVTARYTLQPNQPNNKDFILSLRYLWRINVPIKKIAKYATLSGTIANLGTAKTDGIKLWLGNQSAVTDSNGHYRFKNIPPGQYYLEIDRITTGLTDIADTLLPLAIHLTNKETILNFGLSKAAKIAGTVQVDQAGNEGQSIYDPFLAKNDPKRAESLIVEASNGTQLYRKIVTIGQEFDFTYLRPGNWKVKVYRNGLDKRYKIASELFDVDLQPDETRALTIRIIRQQREIKYQQESLKVGYNQGDK</sequence>
<evidence type="ECO:0000313" key="1">
    <source>
        <dbReference type="EMBL" id="TDB59535.1"/>
    </source>
</evidence>
<keyword evidence="2" id="KW-1185">Reference proteome</keyword>
<organism evidence="1 2">
    <name type="scientific">Arundinibacter roseus</name>
    <dbReference type="NCBI Taxonomy" id="2070510"/>
    <lineage>
        <taxon>Bacteria</taxon>
        <taxon>Pseudomonadati</taxon>
        <taxon>Bacteroidota</taxon>
        <taxon>Cytophagia</taxon>
        <taxon>Cytophagales</taxon>
        <taxon>Spirosomataceae</taxon>
        <taxon>Arundinibacter</taxon>
    </lineage>
</organism>
<protein>
    <recommendedName>
        <fullName evidence="3">Carboxypeptidase regulatory-like domain-containing protein</fullName>
    </recommendedName>
</protein>
<dbReference type="Proteomes" id="UP000295706">
    <property type="component" value="Unassembled WGS sequence"/>
</dbReference>
<dbReference type="SUPFAM" id="SSF117074">
    <property type="entry name" value="Hypothetical protein PA1324"/>
    <property type="match status" value="1"/>
</dbReference>
<dbReference type="Gene3D" id="2.60.40.10">
    <property type="entry name" value="Immunoglobulins"/>
    <property type="match status" value="1"/>
</dbReference>
<name>A0A4V2X8D8_9BACT</name>
<comment type="caution">
    <text evidence="1">The sequence shown here is derived from an EMBL/GenBank/DDBJ whole genome shotgun (WGS) entry which is preliminary data.</text>
</comment>
<reference evidence="1 2" key="1">
    <citation type="submission" date="2019-02" db="EMBL/GenBank/DDBJ databases">
        <title>Arundinibacter roseus gen. nov., sp. nov., a new member of the family Cytophagaceae.</title>
        <authorList>
            <person name="Szuroczki S."/>
            <person name="Khayer B."/>
            <person name="Sproer C."/>
            <person name="Toumi M."/>
            <person name="Szabo A."/>
            <person name="Felfoldi T."/>
            <person name="Schumann P."/>
            <person name="Toth E."/>
        </authorList>
    </citation>
    <scope>NUCLEOTIDE SEQUENCE [LARGE SCALE GENOMIC DNA]</scope>
    <source>
        <strain evidence="1 2">DMA-k-7a</strain>
    </source>
</reference>
<dbReference type="InterPro" id="IPR013783">
    <property type="entry name" value="Ig-like_fold"/>
</dbReference>
<gene>
    <name evidence="1" type="ORF">EZE20_22285</name>
</gene>
<dbReference type="RefSeq" id="WP_132121929.1">
    <property type="nucleotide sequence ID" value="NZ_SMJU01000020.1"/>
</dbReference>
<dbReference type="AlphaFoldDB" id="A0A4V2X8D8"/>
<dbReference type="EMBL" id="SMJU01000020">
    <property type="protein sequence ID" value="TDB59535.1"/>
    <property type="molecule type" value="Genomic_DNA"/>
</dbReference>
<proteinExistence type="predicted"/>